<accession>A0A2K8KXU0</accession>
<organism evidence="2 3">
    <name type="scientific">Reinekea forsetii</name>
    <dbReference type="NCBI Taxonomy" id="1336806"/>
    <lineage>
        <taxon>Bacteria</taxon>
        <taxon>Pseudomonadati</taxon>
        <taxon>Pseudomonadota</taxon>
        <taxon>Gammaproteobacteria</taxon>
        <taxon>Oceanospirillales</taxon>
        <taxon>Saccharospirillaceae</taxon>
        <taxon>Reinekea</taxon>
    </lineage>
</organism>
<evidence type="ECO:0000256" key="1">
    <source>
        <dbReference type="SAM" id="MobiDB-lite"/>
    </source>
</evidence>
<reference evidence="2 3" key="1">
    <citation type="journal article" date="2017" name="Environ. Microbiol.">
        <title>Genomic and physiological analyses of 'Reinekea forsetii' reveal a versatile opportunistic lifestyle during spring algae blooms.</title>
        <authorList>
            <person name="Avci B."/>
            <person name="Hahnke R.L."/>
            <person name="Chafee M."/>
            <person name="Fischer T."/>
            <person name="Gruber-Vodicka H."/>
            <person name="Tegetmeyer H.E."/>
            <person name="Harder J."/>
            <person name="Fuchs B.M."/>
            <person name="Amann R.I."/>
            <person name="Teeling H."/>
        </authorList>
    </citation>
    <scope>NUCLEOTIDE SEQUENCE [LARGE SCALE GENOMIC DNA]</scope>
    <source>
        <strain evidence="2 3">Hel1_31_D35</strain>
    </source>
</reference>
<proteinExistence type="predicted"/>
<evidence type="ECO:0000313" key="3">
    <source>
        <dbReference type="Proteomes" id="UP000229757"/>
    </source>
</evidence>
<keyword evidence="3" id="KW-1185">Reference proteome</keyword>
<name>A0A2K8KXU0_9GAMM</name>
<dbReference type="KEGG" id="rfo:REIFOR_02243"/>
<protein>
    <submittedName>
        <fullName evidence="2">Uncharacterized protein</fullName>
    </submittedName>
</protein>
<sequence length="179" mass="19006">MALLGAGAMLLLTLIWLGPGSAAPNLEAPLVERAGPLKRISAWQAASDSAPTAVPDTPVIADSPGLDVADRQTWTMVPDDSHDWAPDGGYSPHEPTPENADMLAWGERAEEVNLPTTLCWGGSCADERHLDVQPDPVTAEQIDQGWLNVEALPPLFEVTDESGPSVITGRSGLPEPERD</sequence>
<gene>
    <name evidence="2" type="ORF">REIFOR_02243</name>
</gene>
<dbReference type="AlphaFoldDB" id="A0A2K8KXU0"/>
<dbReference type="Proteomes" id="UP000229757">
    <property type="component" value="Chromosome"/>
</dbReference>
<evidence type="ECO:0000313" key="2">
    <source>
        <dbReference type="EMBL" id="ATX77376.1"/>
    </source>
</evidence>
<feature type="region of interest" description="Disordered" evidence="1">
    <location>
        <begin position="158"/>
        <end position="179"/>
    </location>
</feature>
<dbReference type="EMBL" id="CP011797">
    <property type="protein sequence ID" value="ATX77376.1"/>
    <property type="molecule type" value="Genomic_DNA"/>
</dbReference>